<dbReference type="Proteomes" id="UP001232343">
    <property type="component" value="Unassembled WGS sequence"/>
</dbReference>
<dbReference type="EMBL" id="JAUSUO010000001">
    <property type="protein sequence ID" value="MDQ0341748.1"/>
    <property type="molecule type" value="Genomic_DNA"/>
</dbReference>
<feature type="transmembrane region" description="Helical" evidence="1">
    <location>
        <begin position="34"/>
        <end position="54"/>
    </location>
</feature>
<protein>
    <submittedName>
        <fullName evidence="2">Membrane protein YdbS with pleckstrin-like domain</fullName>
    </submittedName>
</protein>
<gene>
    <name evidence="2" type="ORF">J2S14_000541</name>
</gene>
<feature type="transmembrane region" description="Helical" evidence="1">
    <location>
        <begin position="7"/>
        <end position="28"/>
    </location>
</feature>
<keyword evidence="1" id="KW-0472">Membrane</keyword>
<keyword evidence="3" id="KW-1185">Reference proteome</keyword>
<evidence type="ECO:0000313" key="2">
    <source>
        <dbReference type="EMBL" id="MDQ0341748.1"/>
    </source>
</evidence>
<evidence type="ECO:0000256" key="1">
    <source>
        <dbReference type="SAM" id="Phobius"/>
    </source>
</evidence>
<name>A0ABU0D029_9BACI</name>
<reference evidence="2 3" key="1">
    <citation type="submission" date="2023-07" db="EMBL/GenBank/DDBJ databases">
        <title>Genomic Encyclopedia of Type Strains, Phase IV (KMG-IV): sequencing the most valuable type-strain genomes for metagenomic binning, comparative biology and taxonomic classification.</title>
        <authorList>
            <person name="Goeker M."/>
        </authorList>
    </citation>
    <scope>NUCLEOTIDE SEQUENCE [LARGE SCALE GENOMIC DNA]</scope>
    <source>
        <strain evidence="2 3">DSM 27848</strain>
    </source>
</reference>
<dbReference type="RefSeq" id="WP_244679974.1">
    <property type="nucleotide sequence ID" value="NZ_JALIRM010000001.1"/>
</dbReference>
<accession>A0ABU0D029</accession>
<comment type="caution">
    <text evidence="2">The sequence shown here is derived from an EMBL/GenBank/DDBJ whole genome shotgun (WGS) entry which is preliminary data.</text>
</comment>
<proteinExistence type="predicted"/>
<keyword evidence="1" id="KW-0812">Transmembrane</keyword>
<sequence length="59" mass="7047">MEKTYFVMTLVFGWIITVSLAIFTYFAFKLEYSIIGIFIFLILLASISMNIIMIRKWRK</sequence>
<organism evidence="2 3">
    <name type="scientific">Lederbergia wuyishanensis</name>
    <dbReference type="NCBI Taxonomy" id="1347903"/>
    <lineage>
        <taxon>Bacteria</taxon>
        <taxon>Bacillati</taxon>
        <taxon>Bacillota</taxon>
        <taxon>Bacilli</taxon>
        <taxon>Bacillales</taxon>
        <taxon>Bacillaceae</taxon>
        <taxon>Lederbergia</taxon>
    </lineage>
</organism>
<keyword evidence="1" id="KW-1133">Transmembrane helix</keyword>
<evidence type="ECO:0000313" key="3">
    <source>
        <dbReference type="Proteomes" id="UP001232343"/>
    </source>
</evidence>